<gene>
    <name evidence="13 15" type="primary">pheS</name>
    <name evidence="15" type="ORF">ACFSM5_01305</name>
</gene>
<evidence type="ECO:0000256" key="7">
    <source>
        <dbReference type="ARBA" id="ARBA00022741"/>
    </source>
</evidence>
<evidence type="ECO:0000256" key="10">
    <source>
        <dbReference type="ARBA" id="ARBA00022917"/>
    </source>
</evidence>
<dbReference type="InterPro" id="IPR045864">
    <property type="entry name" value="aa-tRNA-synth_II/BPL/LPL"/>
</dbReference>
<evidence type="ECO:0000256" key="5">
    <source>
        <dbReference type="ARBA" id="ARBA00022598"/>
    </source>
</evidence>
<keyword evidence="5 13" id="KW-0436">Ligase</keyword>
<evidence type="ECO:0000313" key="15">
    <source>
        <dbReference type="EMBL" id="MFD2261505.1"/>
    </source>
</evidence>
<evidence type="ECO:0000256" key="1">
    <source>
        <dbReference type="ARBA" id="ARBA00004496"/>
    </source>
</evidence>
<keyword evidence="10 13" id="KW-0648">Protein biosynthesis</keyword>
<evidence type="ECO:0000256" key="9">
    <source>
        <dbReference type="ARBA" id="ARBA00022842"/>
    </source>
</evidence>
<evidence type="ECO:0000259" key="14">
    <source>
        <dbReference type="PROSITE" id="PS50862"/>
    </source>
</evidence>
<keyword evidence="7 13" id="KW-0547">Nucleotide-binding</keyword>
<dbReference type="InterPro" id="IPR004529">
    <property type="entry name" value="Phe-tRNA-synth_IIc_asu"/>
</dbReference>
<dbReference type="Pfam" id="PF02912">
    <property type="entry name" value="Phe_tRNA-synt_N"/>
    <property type="match status" value="1"/>
</dbReference>
<dbReference type="EMBL" id="JBHUIP010000001">
    <property type="protein sequence ID" value="MFD2261505.1"/>
    <property type="molecule type" value="Genomic_DNA"/>
</dbReference>
<dbReference type="GO" id="GO:0004826">
    <property type="term" value="F:phenylalanine-tRNA ligase activity"/>
    <property type="evidence" value="ECO:0007669"/>
    <property type="project" value="UniProtKB-EC"/>
</dbReference>
<feature type="domain" description="Aminoacyl-transfer RNA synthetases class-II family profile" evidence="14">
    <location>
        <begin position="112"/>
        <end position="354"/>
    </location>
</feature>
<dbReference type="PANTHER" id="PTHR11538">
    <property type="entry name" value="PHENYLALANYL-TRNA SYNTHETASE"/>
    <property type="match status" value="1"/>
</dbReference>
<name>A0ABW5DQC0_9PROT</name>
<organism evidence="15 16">
    <name type="scientific">Lacibacterium aquatile</name>
    <dbReference type="NCBI Taxonomy" id="1168082"/>
    <lineage>
        <taxon>Bacteria</taxon>
        <taxon>Pseudomonadati</taxon>
        <taxon>Pseudomonadota</taxon>
        <taxon>Alphaproteobacteria</taxon>
        <taxon>Rhodospirillales</taxon>
        <taxon>Rhodospirillaceae</taxon>
    </lineage>
</organism>
<dbReference type="SUPFAM" id="SSF46589">
    <property type="entry name" value="tRNA-binding arm"/>
    <property type="match status" value="1"/>
</dbReference>
<keyword evidence="6 13" id="KW-0479">Metal-binding</keyword>
<keyword evidence="16" id="KW-1185">Reference proteome</keyword>
<dbReference type="RefSeq" id="WP_379874384.1">
    <property type="nucleotide sequence ID" value="NZ_JBHUIP010000001.1"/>
</dbReference>
<evidence type="ECO:0000256" key="6">
    <source>
        <dbReference type="ARBA" id="ARBA00022723"/>
    </source>
</evidence>
<dbReference type="PANTHER" id="PTHR11538:SF41">
    <property type="entry name" value="PHENYLALANINE--TRNA LIGASE, MITOCHONDRIAL"/>
    <property type="match status" value="1"/>
</dbReference>
<evidence type="ECO:0000256" key="12">
    <source>
        <dbReference type="ARBA" id="ARBA00049255"/>
    </source>
</evidence>
<dbReference type="InterPro" id="IPR004188">
    <property type="entry name" value="Phe-tRNA_ligase_II_N"/>
</dbReference>
<keyword evidence="8 13" id="KW-0067">ATP-binding</keyword>
<comment type="subunit">
    <text evidence="3 13">Tetramer of two alpha and two beta subunits.</text>
</comment>
<dbReference type="SUPFAM" id="SSF55681">
    <property type="entry name" value="Class II aaRS and biotin synthetases"/>
    <property type="match status" value="1"/>
</dbReference>
<evidence type="ECO:0000256" key="4">
    <source>
        <dbReference type="ARBA" id="ARBA00022490"/>
    </source>
</evidence>
<reference evidence="16" key="1">
    <citation type="journal article" date="2019" name="Int. J. Syst. Evol. Microbiol.">
        <title>The Global Catalogue of Microorganisms (GCM) 10K type strain sequencing project: providing services to taxonomists for standard genome sequencing and annotation.</title>
        <authorList>
            <consortium name="The Broad Institute Genomics Platform"/>
            <consortium name="The Broad Institute Genome Sequencing Center for Infectious Disease"/>
            <person name="Wu L."/>
            <person name="Ma J."/>
        </authorList>
    </citation>
    <scope>NUCLEOTIDE SEQUENCE [LARGE SCALE GENOMIC DNA]</scope>
    <source>
        <strain evidence="16">CGMCC 1.19062</strain>
    </source>
</reference>
<comment type="similarity">
    <text evidence="2 13">Belongs to the class-II aminoacyl-tRNA synthetase family. Phe-tRNA synthetase alpha subunit type 1 subfamily.</text>
</comment>
<dbReference type="Pfam" id="PF01409">
    <property type="entry name" value="tRNA-synt_2d"/>
    <property type="match status" value="1"/>
</dbReference>
<evidence type="ECO:0000256" key="13">
    <source>
        <dbReference type="HAMAP-Rule" id="MF_00281"/>
    </source>
</evidence>
<feature type="binding site" evidence="13">
    <location>
        <position position="266"/>
    </location>
    <ligand>
        <name>Mg(2+)</name>
        <dbReference type="ChEBI" id="CHEBI:18420"/>
        <note>shared with beta subunit</note>
    </ligand>
</feature>
<evidence type="ECO:0000256" key="2">
    <source>
        <dbReference type="ARBA" id="ARBA00010207"/>
    </source>
</evidence>
<comment type="subcellular location">
    <subcellularLocation>
        <location evidence="1 13">Cytoplasm</location>
    </subcellularLocation>
</comment>
<dbReference type="EC" id="6.1.1.20" evidence="13"/>
<comment type="cofactor">
    <cofactor evidence="13">
        <name>Mg(2+)</name>
        <dbReference type="ChEBI" id="CHEBI:18420"/>
    </cofactor>
    <text evidence="13">Binds 2 magnesium ions per tetramer.</text>
</comment>
<dbReference type="InterPro" id="IPR006195">
    <property type="entry name" value="aa-tRNA-synth_II"/>
</dbReference>
<dbReference type="InterPro" id="IPR022911">
    <property type="entry name" value="Phe_tRNA_ligase_alpha1_bac"/>
</dbReference>
<dbReference type="Gene3D" id="3.30.930.10">
    <property type="entry name" value="Bira Bifunctional Protein, Domain 2"/>
    <property type="match status" value="1"/>
</dbReference>
<evidence type="ECO:0000256" key="11">
    <source>
        <dbReference type="ARBA" id="ARBA00023146"/>
    </source>
</evidence>
<protein>
    <recommendedName>
        <fullName evidence="13">Phenylalanine--tRNA ligase alpha subunit</fullName>
        <ecNumber evidence="13">6.1.1.20</ecNumber>
    </recommendedName>
    <alternativeName>
        <fullName evidence="13">Phenylalanyl-tRNA synthetase alpha subunit</fullName>
        <shortName evidence="13">PheRS</shortName>
    </alternativeName>
</protein>
<dbReference type="CDD" id="cd00496">
    <property type="entry name" value="PheRS_alpha_core"/>
    <property type="match status" value="1"/>
</dbReference>
<dbReference type="InterPro" id="IPR010978">
    <property type="entry name" value="tRNA-bd_arm"/>
</dbReference>
<dbReference type="InterPro" id="IPR002319">
    <property type="entry name" value="Phenylalanyl-tRNA_Synthase"/>
</dbReference>
<dbReference type="Proteomes" id="UP001597295">
    <property type="component" value="Unassembled WGS sequence"/>
</dbReference>
<dbReference type="PROSITE" id="PS50862">
    <property type="entry name" value="AA_TRNA_LIGASE_II"/>
    <property type="match status" value="1"/>
</dbReference>
<evidence type="ECO:0000256" key="8">
    <source>
        <dbReference type="ARBA" id="ARBA00022840"/>
    </source>
</evidence>
<evidence type="ECO:0000313" key="16">
    <source>
        <dbReference type="Proteomes" id="UP001597295"/>
    </source>
</evidence>
<keyword evidence="11 13" id="KW-0030">Aminoacyl-tRNA synthetase</keyword>
<comment type="catalytic activity">
    <reaction evidence="12 13">
        <text>tRNA(Phe) + L-phenylalanine + ATP = L-phenylalanyl-tRNA(Phe) + AMP + diphosphate + H(+)</text>
        <dbReference type="Rhea" id="RHEA:19413"/>
        <dbReference type="Rhea" id="RHEA-COMP:9668"/>
        <dbReference type="Rhea" id="RHEA-COMP:9699"/>
        <dbReference type="ChEBI" id="CHEBI:15378"/>
        <dbReference type="ChEBI" id="CHEBI:30616"/>
        <dbReference type="ChEBI" id="CHEBI:33019"/>
        <dbReference type="ChEBI" id="CHEBI:58095"/>
        <dbReference type="ChEBI" id="CHEBI:78442"/>
        <dbReference type="ChEBI" id="CHEBI:78531"/>
        <dbReference type="ChEBI" id="CHEBI:456215"/>
        <dbReference type="EC" id="6.1.1.20"/>
    </reaction>
</comment>
<accession>A0ABW5DQC0</accession>
<sequence>MSDGQTLDALKDGALAQVASASDLASLEAARVNLLGKSGSVSAEMAKLGKLPPEERKAFGQAVNVVKQAVESALKDRFEILKREAMTAKLAAETIDITQPVARQGAGKLHPITQTIDELIAIFGQMGFTLAEGPDIEDDFHNFTALNFPVGHPAREAHDTFYLPDAPEAGKDGSHKMLLRTHTSPVQIRTMLNGKPPIRVIVPGRTYRSDSDQTHTPMFHQIEALVIDRNINMGHLRGTITEFVRAYFEQDDIPVRFRSSFFPFTEPSAEVDIGCSRKGGEIKIGKFGDWLEILGSGMVHPNVIRNCGLDPDEWQGFAFGMGIERIAMLKYGIPDLRTFFDADLRWLDHYGFAPLDIPSLITGLGR</sequence>
<comment type="caution">
    <text evidence="15">The sequence shown here is derived from an EMBL/GenBank/DDBJ whole genome shotgun (WGS) entry which is preliminary data.</text>
</comment>
<keyword evidence="9 13" id="KW-0460">Magnesium</keyword>
<dbReference type="NCBIfam" id="TIGR00468">
    <property type="entry name" value="pheS"/>
    <property type="match status" value="1"/>
</dbReference>
<evidence type="ECO:0000256" key="3">
    <source>
        <dbReference type="ARBA" id="ARBA00011209"/>
    </source>
</evidence>
<keyword evidence="4 13" id="KW-0963">Cytoplasm</keyword>
<proteinExistence type="inferred from homology"/>
<dbReference type="HAMAP" id="MF_00281">
    <property type="entry name" value="Phe_tRNA_synth_alpha1"/>
    <property type="match status" value="1"/>
</dbReference>